<feature type="domain" description="N-acetyltransferase" evidence="1">
    <location>
        <begin position="6"/>
        <end position="93"/>
    </location>
</feature>
<evidence type="ECO:0000259" key="1">
    <source>
        <dbReference type="PROSITE" id="PS51729"/>
    </source>
</evidence>
<dbReference type="InterPro" id="IPR045057">
    <property type="entry name" value="Gcn5-rel_NAT"/>
</dbReference>
<name>A0A1Q5ZVS3_9SPHI</name>
<dbReference type="CDD" id="cd04301">
    <property type="entry name" value="NAT_SF"/>
    <property type="match status" value="1"/>
</dbReference>
<evidence type="ECO:0000313" key="2">
    <source>
        <dbReference type="EMBL" id="OKS85850.1"/>
    </source>
</evidence>
<dbReference type="OrthoDB" id="9793389at2"/>
<gene>
    <name evidence="2" type="ORF">RG47T_1296</name>
</gene>
<reference evidence="2 3" key="1">
    <citation type="submission" date="2016-11" db="EMBL/GenBank/DDBJ databases">
        <title>Whole Genome Sequencing of Mucilaginibacter polytrichastri RG4-7(T) isolated from the moss sample.</title>
        <authorList>
            <person name="Li Y."/>
        </authorList>
    </citation>
    <scope>NUCLEOTIDE SEQUENCE [LARGE SCALE GENOMIC DNA]</scope>
    <source>
        <strain evidence="2 3">RG4-7</strain>
    </source>
</reference>
<dbReference type="Proteomes" id="UP000186720">
    <property type="component" value="Unassembled WGS sequence"/>
</dbReference>
<comment type="caution">
    <text evidence="2">The sequence shown here is derived from an EMBL/GenBank/DDBJ whole genome shotgun (WGS) entry which is preliminary data.</text>
</comment>
<dbReference type="Gene3D" id="3.40.630.30">
    <property type="match status" value="1"/>
</dbReference>
<dbReference type="Pfam" id="PF14542">
    <property type="entry name" value="Acetyltransf_CG"/>
    <property type="match status" value="1"/>
</dbReference>
<dbReference type="AlphaFoldDB" id="A0A1Q5ZVS3"/>
<dbReference type="SUPFAM" id="SSF55729">
    <property type="entry name" value="Acyl-CoA N-acyltransferases (Nat)"/>
    <property type="match status" value="1"/>
</dbReference>
<evidence type="ECO:0000313" key="3">
    <source>
        <dbReference type="Proteomes" id="UP000186720"/>
    </source>
</evidence>
<dbReference type="PANTHER" id="PTHR31435:SF10">
    <property type="entry name" value="BSR4717 PROTEIN"/>
    <property type="match status" value="1"/>
</dbReference>
<accession>A0A1Q5ZVS3</accession>
<dbReference type="PANTHER" id="PTHR31435">
    <property type="entry name" value="PROTEIN NATD1"/>
    <property type="match status" value="1"/>
</dbReference>
<dbReference type="STRING" id="1302689.RG47T_1296"/>
<sequence length="93" mass="10793">MEIQHKLKDTEGLFYITQGDHHVAEMRYSMTSPSIMDIYHTEVSEDLQGKHIGRQLVEAGVNFARKHHYKIHPSCSFAQNVFEMVKEFDDVLA</sequence>
<proteinExistence type="predicted"/>
<protein>
    <recommendedName>
        <fullName evidence="1">N-acetyltransferase domain-containing protein</fullName>
    </recommendedName>
</protein>
<keyword evidence="3" id="KW-1185">Reference proteome</keyword>
<organism evidence="2 3">
    <name type="scientific">Mucilaginibacter polytrichastri</name>
    <dbReference type="NCBI Taxonomy" id="1302689"/>
    <lineage>
        <taxon>Bacteria</taxon>
        <taxon>Pseudomonadati</taxon>
        <taxon>Bacteroidota</taxon>
        <taxon>Sphingobacteriia</taxon>
        <taxon>Sphingobacteriales</taxon>
        <taxon>Sphingobacteriaceae</taxon>
        <taxon>Mucilaginibacter</taxon>
    </lineage>
</organism>
<dbReference type="InterPro" id="IPR031165">
    <property type="entry name" value="GNAT_YJDJ"/>
</dbReference>
<dbReference type="PROSITE" id="PS51729">
    <property type="entry name" value="GNAT_YJDJ"/>
    <property type="match status" value="1"/>
</dbReference>
<dbReference type="RefSeq" id="WP_074488630.1">
    <property type="nucleotide sequence ID" value="NZ_FPAM01000002.1"/>
</dbReference>
<dbReference type="InterPro" id="IPR016181">
    <property type="entry name" value="Acyl_CoA_acyltransferase"/>
</dbReference>
<dbReference type="EMBL" id="MPPL01000001">
    <property type="protein sequence ID" value="OKS85850.1"/>
    <property type="molecule type" value="Genomic_DNA"/>
</dbReference>